<sequence>MMMGKSKRWLCSLLIGGLALSNLPVYIAAESGPYTLDNLLAADMDTHFDGGVSPFTPASGTTGGSQKIVSVNGNNALEFRDASLGTNLSSSFYYQLNSGRLKDRMNEIYNMPAGSSPVEFVFSYKLMRSAASNKPVAKDIYAQIQLAPYDNNLIPRFPADMPSISGTAAYLNTVPDELKIVNDSDLANYRFKVYPNGGQKNITSVKVAFSVRVDTGGTDEAYLIDDLAISEVKSQQTLDTEAPTAPSQLTLAGKSDTSVNLNWTASTDNVGVTRYDIYRDGLLVDNVSGVNTTYNVVGLSPNTTYRYLVKARDAAGNLSAASNEVAVTTDPSVGGLPEPLGDRDIGNVKPAGSASYNPVTGRIKVQGSGSDIFGTEDAFHYVYRPWTGNGQVVARVYGIENGVTWTKAGVMIRASMSEQSPNVMTALTPANGVYFQDRLLAGGASTSTAGTQASPPYWVKLVRKDNVISAYDSSDGINWTLIKKEAMSLPDTVYFGLAVTSHNTGRLAAAEFDQVSIGEVPPAESTNSPFPGTVESRKQWLWDKTKTMSEMGLQLNIVQYVAQIVDGQNVALNLQKIDKMFQAYDAEQYKTVSKMYAYLMVGNQFSSTMVDHVKAYFAQYAYAKLPQTENLRMSNYTAGYLVGQSFPDLQDLNGKSGAALKSENRANIEEMLNAGVRYGWAEYESPEYTFMTYFCLNALYQYTDEPDFKQKLKMAMDVMWFEWANDWIDGTFISTSNRAKGDSVSASDLTWRGADHTALSWMYFGGNRAQEGIGETDALVPSAYRPYLEYLGMVLYRGMSYTPPEMAIRIGQSGDKSYTSRKTNLQNSSGRNLKTYRQAFVKPTWGLATEVTYNRVDNWIEDLPVVLRWHSAKANPLFRVNADQGDSPIGNYDQPANHRIMQDGKAAVGVYKLLNSPTSNYLNAMFPDTGSIITREEQSGWVFNNAGPMYFAFKMIKPYSWYYQTPTDPSNKVKTTTKLHPTSQLTYSYNILRSQADKNGWVLETAEASEYADFASFKNAILTNTTVDSSHIDEANPRLIYRSLSGDSLDITFDEAANAYNNTHKINGNAINYGAFKLFDTPWLQQDQNANLFTATQGGEVLTYDFANWTISRQNNAVAVPNSSFENGAASPDNWTNSAWAGSSVRTWDTVTSRTYGHSVKIANTTSGDYGGWSLADSSLIAVNPGTAYTLKAWVKTDNVNAVDGAHVGITYYKSDGTTVTGSTYLSANVRGTNNWTPIEATATAPADAAKIRLDVRLKGTGTAWFDDVELLKQAVHPVTGVTLNKGTLSMASGTTADLIAAVLPAEATNKTVTWSSNNPSVATVDAYGKVTAAAPGTAVITVITADGAKSAACVVTVTLEPLFEDSFAAGIGKWDLFGSTDWQVQGSGTETQLAGTTTATFPQRAVVKPSLLPYSTANYNLTFTAKGDRFRTMFRYASSTGYYFLEFKNTKVVELWKYPNSSVNEQVGTLVDIGAVLPGFNLTDWHQYQLEVNGSAYKLIIDGIEAATFTDASLTAGGIGFSLKSVGAPVSVNVKNVVVKPIINSLPGGN</sequence>
<dbReference type="SUPFAM" id="SSF49373">
    <property type="entry name" value="Invasin/intimin cell-adhesion fragments"/>
    <property type="match status" value="1"/>
</dbReference>
<evidence type="ECO:0000313" key="3">
    <source>
        <dbReference type="EMBL" id="MEC0227628.1"/>
    </source>
</evidence>
<accession>A0ABU6G0E2</accession>
<dbReference type="CDD" id="cd00063">
    <property type="entry name" value="FN3"/>
    <property type="match status" value="1"/>
</dbReference>
<protein>
    <submittedName>
        <fullName evidence="3">Ig-like domain-containing protein</fullName>
    </submittedName>
</protein>
<dbReference type="PROSITE" id="PS50853">
    <property type="entry name" value="FN3"/>
    <property type="match status" value="1"/>
</dbReference>
<dbReference type="InterPro" id="IPR008964">
    <property type="entry name" value="Invasin/intimin_cell_adhesion"/>
</dbReference>
<gene>
    <name evidence="3" type="ORF">P4I72_10875</name>
</gene>
<dbReference type="SUPFAM" id="SSF49785">
    <property type="entry name" value="Galactose-binding domain-like"/>
    <property type="match status" value="1"/>
</dbReference>
<feature type="chain" id="PRO_5046433854" evidence="1">
    <location>
        <begin position="29"/>
        <end position="1551"/>
    </location>
</feature>
<dbReference type="InterPro" id="IPR013783">
    <property type="entry name" value="Ig-like_fold"/>
</dbReference>
<dbReference type="Gene3D" id="2.60.40.1080">
    <property type="match status" value="1"/>
</dbReference>
<dbReference type="InterPro" id="IPR003343">
    <property type="entry name" value="Big_2"/>
</dbReference>
<dbReference type="Gene3D" id="2.60.120.260">
    <property type="entry name" value="Galactose-binding domain-like"/>
    <property type="match status" value="1"/>
</dbReference>
<evidence type="ECO:0000259" key="2">
    <source>
        <dbReference type="PROSITE" id="PS50853"/>
    </source>
</evidence>
<dbReference type="Gene3D" id="2.60.40.10">
    <property type="entry name" value="Immunoglobulins"/>
    <property type="match status" value="1"/>
</dbReference>
<keyword evidence="1" id="KW-0732">Signal</keyword>
<proteinExistence type="predicted"/>
<name>A0ABU6G0E2_9BACL</name>
<evidence type="ECO:0000313" key="4">
    <source>
        <dbReference type="Proteomes" id="UP001338137"/>
    </source>
</evidence>
<dbReference type="EMBL" id="JARLKY010000023">
    <property type="protein sequence ID" value="MEC0227628.1"/>
    <property type="molecule type" value="Genomic_DNA"/>
</dbReference>
<reference evidence="3 4" key="1">
    <citation type="submission" date="2023-03" db="EMBL/GenBank/DDBJ databases">
        <title>Bacillus Genome Sequencing.</title>
        <authorList>
            <person name="Dunlap C."/>
        </authorList>
    </citation>
    <scope>NUCLEOTIDE SEQUENCE [LARGE SCALE GENOMIC DNA]</scope>
    <source>
        <strain evidence="3 4">BD-533</strain>
    </source>
</reference>
<dbReference type="RefSeq" id="WP_326071931.1">
    <property type="nucleotide sequence ID" value="NZ_JARLKY010000023.1"/>
</dbReference>
<dbReference type="InterPro" id="IPR036116">
    <property type="entry name" value="FN3_sf"/>
</dbReference>
<dbReference type="SMART" id="SM00060">
    <property type="entry name" value="FN3"/>
    <property type="match status" value="1"/>
</dbReference>
<comment type="caution">
    <text evidence="3">The sequence shown here is derived from an EMBL/GenBank/DDBJ whole genome shotgun (WGS) entry which is preliminary data.</text>
</comment>
<dbReference type="Pfam" id="PF02368">
    <property type="entry name" value="Big_2"/>
    <property type="match status" value="1"/>
</dbReference>
<dbReference type="Gene3D" id="2.60.120.200">
    <property type="match status" value="1"/>
</dbReference>
<evidence type="ECO:0000256" key="1">
    <source>
        <dbReference type="SAM" id="SignalP"/>
    </source>
</evidence>
<dbReference type="SMART" id="SM00635">
    <property type="entry name" value="BID_2"/>
    <property type="match status" value="1"/>
</dbReference>
<dbReference type="SUPFAM" id="SSF49265">
    <property type="entry name" value="Fibronectin type III"/>
    <property type="match status" value="1"/>
</dbReference>
<feature type="signal peptide" evidence="1">
    <location>
        <begin position="1"/>
        <end position="28"/>
    </location>
</feature>
<dbReference type="InterPro" id="IPR008979">
    <property type="entry name" value="Galactose-bd-like_sf"/>
</dbReference>
<dbReference type="Pfam" id="PF00041">
    <property type="entry name" value="fn3"/>
    <property type="match status" value="1"/>
</dbReference>
<dbReference type="Proteomes" id="UP001338137">
    <property type="component" value="Unassembled WGS sequence"/>
</dbReference>
<dbReference type="Gene3D" id="2.60.120.560">
    <property type="entry name" value="Exo-inulinase, domain 1"/>
    <property type="match status" value="1"/>
</dbReference>
<keyword evidence="4" id="KW-1185">Reference proteome</keyword>
<organism evidence="3 4">
    <name type="scientific">Paenibacillus alba</name>
    <dbReference type="NCBI Taxonomy" id="1197127"/>
    <lineage>
        <taxon>Bacteria</taxon>
        <taxon>Bacillati</taxon>
        <taxon>Bacillota</taxon>
        <taxon>Bacilli</taxon>
        <taxon>Bacillales</taxon>
        <taxon>Paenibacillaceae</taxon>
        <taxon>Paenibacillus</taxon>
    </lineage>
</organism>
<dbReference type="InterPro" id="IPR003961">
    <property type="entry name" value="FN3_dom"/>
</dbReference>
<feature type="domain" description="Fibronectin type-III" evidence="2">
    <location>
        <begin position="245"/>
        <end position="332"/>
    </location>
</feature>